<sequence>MVKFKSPSRGEMTMDEVVDDIINYINEDTRRSYKIIVGSDSKVWGKETCFVSAVIVHRVGKGARYYYYKEMEPRIRSMRQRIFYEASLSLSLADELSRLLKEKGRDNLPVEIHLDVGNEGETRELVKEITGMIIGSGFAACIKPDACAASKVADKYTK</sequence>
<organism evidence="1 2">
    <name type="scientific">Thermosyntropha lipolytica DSM 11003</name>
    <dbReference type="NCBI Taxonomy" id="1123382"/>
    <lineage>
        <taxon>Bacteria</taxon>
        <taxon>Bacillati</taxon>
        <taxon>Bacillota</taxon>
        <taxon>Clostridia</taxon>
        <taxon>Eubacteriales</taxon>
        <taxon>Syntrophomonadaceae</taxon>
        <taxon>Thermosyntropha</taxon>
    </lineage>
</organism>
<dbReference type="PANTHER" id="PTHR39961:SF1">
    <property type="entry name" value="DUF458 DOMAIN-CONTAINING PROTEIN"/>
    <property type="match status" value="1"/>
</dbReference>
<dbReference type="Pfam" id="PF04308">
    <property type="entry name" value="RNaseH_like"/>
    <property type="match status" value="1"/>
</dbReference>
<protein>
    <recommendedName>
        <fullName evidence="3">DUF458 domain-containing protein</fullName>
    </recommendedName>
</protein>
<proteinExistence type="predicted"/>
<dbReference type="RefSeq" id="WP_341372062.1">
    <property type="nucleotide sequence ID" value="NZ_FQWY01000003.1"/>
</dbReference>
<evidence type="ECO:0000313" key="1">
    <source>
        <dbReference type="EMBL" id="SHG41969.1"/>
    </source>
</evidence>
<dbReference type="AlphaFoldDB" id="A0A1M5JNY1"/>
<keyword evidence="2" id="KW-1185">Reference proteome</keyword>
<dbReference type="PANTHER" id="PTHR39961">
    <property type="entry name" value="HYPOTHETICAL CYTOSOLIC PROTEIN"/>
    <property type="match status" value="1"/>
</dbReference>
<gene>
    <name evidence="1" type="ORF">SAMN02745221_00154</name>
</gene>
<dbReference type="EMBL" id="FQWY01000003">
    <property type="protein sequence ID" value="SHG41969.1"/>
    <property type="molecule type" value="Genomic_DNA"/>
</dbReference>
<evidence type="ECO:0008006" key="3">
    <source>
        <dbReference type="Google" id="ProtNLM"/>
    </source>
</evidence>
<dbReference type="STRING" id="1123382.SAMN02745221_00154"/>
<name>A0A1M5JNY1_9FIRM</name>
<dbReference type="InterPro" id="IPR007405">
    <property type="entry name" value="Phage_KVP40_Orf299"/>
</dbReference>
<dbReference type="Proteomes" id="UP000242329">
    <property type="component" value="Unassembled WGS sequence"/>
</dbReference>
<accession>A0A1M5JNY1</accession>
<evidence type="ECO:0000313" key="2">
    <source>
        <dbReference type="Proteomes" id="UP000242329"/>
    </source>
</evidence>
<reference evidence="2" key="1">
    <citation type="submission" date="2016-11" db="EMBL/GenBank/DDBJ databases">
        <authorList>
            <person name="Varghese N."/>
            <person name="Submissions S."/>
        </authorList>
    </citation>
    <scope>NUCLEOTIDE SEQUENCE [LARGE SCALE GENOMIC DNA]</scope>
    <source>
        <strain evidence="2">DSM 11003</strain>
    </source>
</reference>